<sequence length="124" mass="14150">MAPVAAGSGRPCKPKKIMKMGIRKINVTMKKLRGDMEKISKEQSSIREQQRKIREKLEKIGTQCAQLRGETDLIVKQKKWNQILLNLMCKIIKARQDRDFDKAASLASILRDLIAKKKKMNADG</sequence>
<accession>A0AAV5LYZ7</accession>
<keyword evidence="1" id="KW-0175">Coiled coil</keyword>
<dbReference type="PANTHER" id="PTHR48248:SF5">
    <property type="entry name" value="UVR DOMAIN-CONTAINING PROTEIN"/>
    <property type="match status" value="1"/>
</dbReference>
<dbReference type="PANTHER" id="PTHR48248">
    <property type="entry name" value="UVR DOMAIN-CONTAINING PROTEIN"/>
    <property type="match status" value="1"/>
</dbReference>
<proteinExistence type="predicted"/>
<dbReference type="Proteomes" id="UP001054252">
    <property type="component" value="Unassembled WGS sequence"/>
</dbReference>
<evidence type="ECO:0000313" key="3">
    <source>
        <dbReference type="Proteomes" id="UP001054252"/>
    </source>
</evidence>
<dbReference type="EMBL" id="BPVZ01000151">
    <property type="protein sequence ID" value="GKV41607.1"/>
    <property type="molecule type" value="Genomic_DNA"/>
</dbReference>
<dbReference type="AlphaFoldDB" id="A0AAV5LYZ7"/>
<keyword evidence="3" id="KW-1185">Reference proteome</keyword>
<organism evidence="2 3">
    <name type="scientific">Rubroshorea leprosula</name>
    <dbReference type="NCBI Taxonomy" id="152421"/>
    <lineage>
        <taxon>Eukaryota</taxon>
        <taxon>Viridiplantae</taxon>
        <taxon>Streptophyta</taxon>
        <taxon>Embryophyta</taxon>
        <taxon>Tracheophyta</taxon>
        <taxon>Spermatophyta</taxon>
        <taxon>Magnoliopsida</taxon>
        <taxon>eudicotyledons</taxon>
        <taxon>Gunneridae</taxon>
        <taxon>Pentapetalae</taxon>
        <taxon>rosids</taxon>
        <taxon>malvids</taxon>
        <taxon>Malvales</taxon>
        <taxon>Dipterocarpaceae</taxon>
        <taxon>Rubroshorea</taxon>
    </lineage>
</organism>
<evidence type="ECO:0000256" key="1">
    <source>
        <dbReference type="SAM" id="Coils"/>
    </source>
</evidence>
<protein>
    <submittedName>
        <fullName evidence="2">Uncharacterized protein</fullName>
    </submittedName>
</protein>
<comment type="caution">
    <text evidence="2">The sequence shown here is derived from an EMBL/GenBank/DDBJ whole genome shotgun (WGS) entry which is preliminary data.</text>
</comment>
<gene>
    <name evidence="2" type="ORF">SLEP1_g49113</name>
</gene>
<feature type="coiled-coil region" evidence="1">
    <location>
        <begin position="22"/>
        <end position="59"/>
    </location>
</feature>
<reference evidence="2 3" key="1">
    <citation type="journal article" date="2021" name="Commun. Biol.">
        <title>The genome of Shorea leprosula (Dipterocarpaceae) highlights the ecological relevance of drought in aseasonal tropical rainforests.</title>
        <authorList>
            <person name="Ng K.K.S."/>
            <person name="Kobayashi M.J."/>
            <person name="Fawcett J.A."/>
            <person name="Hatakeyama M."/>
            <person name="Paape T."/>
            <person name="Ng C.H."/>
            <person name="Ang C.C."/>
            <person name="Tnah L.H."/>
            <person name="Lee C.T."/>
            <person name="Nishiyama T."/>
            <person name="Sese J."/>
            <person name="O'Brien M.J."/>
            <person name="Copetti D."/>
            <person name="Mohd Noor M.I."/>
            <person name="Ong R.C."/>
            <person name="Putra M."/>
            <person name="Sireger I.Z."/>
            <person name="Indrioko S."/>
            <person name="Kosugi Y."/>
            <person name="Izuno A."/>
            <person name="Isagi Y."/>
            <person name="Lee S.L."/>
            <person name="Shimizu K.K."/>
        </authorList>
    </citation>
    <scope>NUCLEOTIDE SEQUENCE [LARGE SCALE GENOMIC DNA]</scope>
    <source>
        <strain evidence="2">214</strain>
    </source>
</reference>
<evidence type="ECO:0000313" key="2">
    <source>
        <dbReference type="EMBL" id="GKV41607.1"/>
    </source>
</evidence>
<name>A0AAV5LYZ7_9ROSI</name>